<dbReference type="PANTHER" id="PTHR34471:SF1">
    <property type="entry name" value="ARGININE REPRESSOR"/>
    <property type="match status" value="1"/>
</dbReference>
<comment type="function">
    <text evidence="7">Regulates arginine biosynthesis genes.</text>
</comment>
<dbReference type="OrthoDB" id="9807089at2"/>
<evidence type="ECO:0000256" key="2">
    <source>
        <dbReference type="ARBA" id="ARBA00008316"/>
    </source>
</evidence>
<evidence type="ECO:0000256" key="4">
    <source>
        <dbReference type="ARBA" id="ARBA00023015"/>
    </source>
</evidence>
<dbReference type="InterPro" id="IPR036251">
    <property type="entry name" value="Arg_repress_C_sf"/>
</dbReference>
<dbReference type="InterPro" id="IPR020899">
    <property type="entry name" value="Arg_repress_C"/>
</dbReference>
<dbReference type="GO" id="GO:1900079">
    <property type="term" value="P:regulation of arginine biosynthetic process"/>
    <property type="evidence" value="ECO:0007669"/>
    <property type="project" value="UniProtKB-UniRule"/>
</dbReference>
<dbReference type="PATRIC" id="fig|1423796.3.peg.727"/>
<evidence type="ECO:0000313" key="11">
    <source>
        <dbReference type="EMBL" id="KRM93017.1"/>
    </source>
</evidence>
<dbReference type="InterPro" id="IPR001669">
    <property type="entry name" value="Arg_repress"/>
</dbReference>
<evidence type="ECO:0000256" key="8">
    <source>
        <dbReference type="NCBIfam" id="TIGR01529"/>
    </source>
</evidence>
<evidence type="ECO:0000259" key="9">
    <source>
        <dbReference type="Pfam" id="PF01316"/>
    </source>
</evidence>
<gene>
    <name evidence="7" type="primary">argR</name>
    <name evidence="11" type="ORF">FC24_GL000709</name>
</gene>
<evidence type="ECO:0000256" key="1">
    <source>
        <dbReference type="ARBA" id="ARBA00004496"/>
    </source>
</evidence>
<comment type="caution">
    <text evidence="11">The sequence shown here is derived from an EMBL/GenBank/DDBJ whole genome shotgun (WGS) entry which is preliminary data.</text>
</comment>
<name>A0A0R2CYG6_9LACO</name>
<organism evidence="11 12">
    <name type="scientific">Loigolactobacillus rennini DSM 20253</name>
    <dbReference type="NCBI Taxonomy" id="1423796"/>
    <lineage>
        <taxon>Bacteria</taxon>
        <taxon>Bacillati</taxon>
        <taxon>Bacillota</taxon>
        <taxon>Bacilli</taxon>
        <taxon>Lactobacillales</taxon>
        <taxon>Lactobacillaceae</taxon>
        <taxon>Loigolactobacillus</taxon>
    </lineage>
</organism>
<proteinExistence type="inferred from homology"/>
<dbReference type="InterPro" id="IPR020900">
    <property type="entry name" value="Arg_repress_DNA-bd"/>
</dbReference>
<dbReference type="GO" id="GO:0003700">
    <property type="term" value="F:DNA-binding transcription factor activity"/>
    <property type="evidence" value="ECO:0007669"/>
    <property type="project" value="UniProtKB-UniRule"/>
</dbReference>
<feature type="domain" description="Arginine repressor C-terminal" evidence="10">
    <location>
        <begin position="81"/>
        <end position="146"/>
    </location>
</feature>
<keyword evidence="7" id="KW-0028">Amino-acid biosynthesis</keyword>
<comment type="pathway">
    <text evidence="7">Amino-acid biosynthesis; L-arginine biosynthesis [regulation].</text>
</comment>
<comment type="subcellular location">
    <subcellularLocation>
        <location evidence="1 7">Cytoplasm</location>
    </subcellularLocation>
</comment>
<dbReference type="NCBIfam" id="TIGR01529">
    <property type="entry name" value="argR_whole"/>
    <property type="match status" value="1"/>
</dbReference>
<dbReference type="GO" id="GO:0005737">
    <property type="term" value="C:cytoplasm"/>
    <property type="evidence" value="ECO:0007669"/>
    <property type="project" value="UniProtKB-SubCell"/>
</dbReference>
<evidence type="ECO:0000256" key="7">
    <source>
        <dbReference type="HAMAP-Rule" id="MF_00173"/>
    </source>
</evidence>
<dbReference type="Gene3D" id="3.30.1360.40">
    <property type="match status" value="1"/>
</dbReference>
<keyword evidence="12" id="KW-1185">Reference proteome</keyword>
<evidence type="ECO:0000256" key="6">
    <source>
        <dbReference type="ARBA" id="ARBA00023163"/>
    </source>
</evidence>
<keyword evidence="3 7" id="KW-0963">Cytoplasm</keyword>
<dbReference type="UniPathway" id="UPA00068"/>
<dbReference type="Pfam" id="PF01316">
    <property type="entry name" value="Arg_repressor"/>
    <property type="match status" value="1"/>
</dbReference>
<dbReference type="SUPFAM" id="SSF46785">
    <property type="entry name" value="Winged helix' DNA-binding domain"/>
    <property type="match status" value="1"/>
</dbReference>
<dbReference type="STRING" id="1423796.FC24_GL000709"/>
<dbReference type="PRINTS" id="PR01467">
    <property type="entry name" value="ARGREPRESSOR"/>
</dbReference>
<dbReference type="AlphaFoldDB" id="A0A0R2CYG6"/>
<evidence type="ECO:0000256" key="3">
    <source>
        <dbReference type="ARBA" id="ARBA00022490"/>
    </source>
</evidence>
<evidence type="ECO:0000313" key="12">
    <source>
        <dbReference type="Proteomes" id="UP000051638"/>
    </source>
</evidence>
<comment type="similarity">
    <text evidence="2 7">Belongs to the ArgR family.</text>
</comment>
<dbReference type="InterPro" id="IPR036388">
    <property type="entry name" value="WH-like_DNA-bd_sf"/>
</dbReference>
<dbReference type="GO" id="GO:0006526">
    <property type="term" value="P:L-arginine biosynthetic process"/>
    <property type="evidence" value="ECO:0007669"/>
    <property type="project" value="UniProtKB-UniPathway"/>
</dbReference>
<dbReference type="SUPFAM" id="SSF55252">
    <property type="entry name" value="C-terminal domain of arginine repressor"/>
    <property type="match status" value="1"/>
</dbReference>
<keyword evidence="7" id="KW-0055">Arginine biosynthesis</keyword>
<sequence>MKKNKRQAKIEQIIQQQTIGTQEKLLAALEAEGIHATQATVSRDIREMQIVKERDSQGQLRYTIYHNGEKTVAERLDDTIAEVVVSIQQVEFVNVVTTAPGNGNSLAAIIDELTFPQIAGTIAGHDTILIISPDRQSARDIHDYFTQRLLVE</sequence>
<feature type="domain" description="Arginine repressor DNA-binding" evidence="9">
    <location>
        <begin position="1"/>
        <end position="68"/>
    </location>
</feature>
<dbReference type="EMBL" id="AYYI01000103">
    <property type="protein sequence ID" value="KRM93017.1"/>
    <property type="molecule type" value="Genomic_DNA"/>
</dbReference>
<reference evidence="11 12" key="1">
    <citation type="journal article" date="2015" name="Genome Announc.">
        <title>Expanding the biotechnology potential of lactobacilli through comparative genomics of 213 strains and associated genera.</title>
        <authorList>
            <person name="Sun Z."/>
            <person name="Harris H.M."/>
            <person name="McCann A."/>
            <person name="Guo C."/>
            <person name="Argimon S."/>
            <person name="Zhang W."/>
            <person name="Yang X."/>
            <person name="Jeffery I.B."/>
            <person name="Cooney J.C."/>
            <person name="Kagawa T.F."/>
            <person name="Liu W."/>
            <person name="Song Y."/>
            <person name="Salvetti E."/>
            <person name="Wrobel A."/>
            <person name="Rasinkangas P."/>
            <person name="Parkhill J."/>
            <person name="Rea M.C."/>
            <person name="O'Sullivan O."/>
            <person name="Ritari J."/>
            <person name="Douillard F.P."/>
            <person name="Paul Ross R."/>
            <person name="Yang R."/>
            <person name="Briner A.E."/>
            <person name="Felis G.E."/>
            <person name="de Vos W.M."/>
            <person name="Barrangou R."/>
            <person name="Klaenhammer T.R."/>
            <person name="Caufield P.W."/>
            <person name="Cui Y."/>
            <person name="Zhang H."/>
            <person name="O'Toole P.W."/>
        </authorList>
    </citation>
    <scope>NUCLEOTIDE SEQUENCE [LARGE SCALE GENOMIC DNA]</scope>
    <source>
        <strain evidence="11 12">DSM 20253</strain>
    </source>
</reference>
<dbReference type="Pfam" id="PF02863">
    <property type="entry name" value="Arg_repressor_C"/>
    <property type="match status" value="1"/>
</dbReference>
<keyword evidence="5 7" id="KW-0238">DNA-binding</keyword>
<dbReference type="HAMAP" id="MF_00173">
    <property type="entry name" value="Arg_repressor"/>
    <property type="match status" value="1"/>
</dbReference>
<keyword evidence="4 7" id="KW-0805">Transcription regulation</keyword>
<evidence type="ECO:0000259" key="10">
    <source>
        <dbReference type="Pfam" id="PF02863"/>
    </source>
</evidence>
<accession>A0A0R2CYG6</accession>
<dbReference type="Gene3D" id="1.10.10.10">
    <property type="entry name" value="Winged helix-like DNA-binding domain superfamily/Winged helix DNA-binding domain"/>
    <property type="match status" value="1"/>
</dbReference>
<dbReference type="GO" id="GO:0034618">
    <property type="term" value="F:arginine binding"/>
    <property type="evidence" value="ECO:0007669"/>
    <property type="project" value="InterPro"/>
</dbReference>
<dbReference type="PANTHER" id="PTHR34471">
    <property type="entry name" value="ARGININE REPRESSOR"/>
    <property type="match status" value="1"/>
</dbReference>
<dbReference type="InterPro" id="IPR036390">
    <property type="entry name" value="WH_DNA-bd_sf"/>
</dbReference>
<protein>
    <recommendedName>
        <fullName evidence="7 8">Arginine repressor</fullName>
    </recommendedName>
</protein>
<dbReference type="Proteomes" id="UP000051638">
    <property type="component" value="Unassembled WGS sequence"/>
</dbReference>
<keyword evidence="7" id="KW-0678">Repressor</keyword>
<dbReference type="GO" id="GO:0051259">
    <property type="term" value="P:protein complex oligomerization"/>
    <property type="evidence" value="ECO:0007669"/>
    <property type="project" value="InterPro"/>
</dbReference>
<evidence type="ECO:0000256" key="5">
    <source>
        <dbReference type="ARBA" id="ARBA00023125"/>
    </source>
</evidence>
<keyword evidence="6 7" id="KW-0804">Transcription</keyword>
<dbReference type="RefSeq" id="WP_057874824.1">
    <property type="nucleotide sequence ID" value="NZ_AYYI01000103.1"/>
</dbReference>
<dbReference type="GO" id="GO:0003677">
    <property type="term" value="F:DNA binding"/>
    <property type="evidence" value="ECO:0007669"/>
    <property type="project" value="UniProtKB-KW"/>
</dbReference>